<reference evidence="1" key="1">
    <citation type="submission" date="2024-05" db="EMBL/GenBank/DDBJ databases">
        <title>30 novel species of actinomycetes from the DSMZ collection.</title>
        <authorList>
            <person name="Nouioui I."/>
        </authorList>
    </citation>
    <scope>NUCLEOTIDE SEQUENCE</scope>
    <source>
        <strain evidence="1">DSM 41014</strain>
    </source>
</reference>
<protein>
    <submittedName>
        <fullName evidence="1">Uncharacterized protein</fullName>
    </submittedName>
</protein>
<sequence>MSTPRRRCPECQREIAVVAGRFARHDPPGTRGNGEFVSCPGSRRQAHLGAAQPSLDGYVLPDFPGQMSLF</sequence>
<comment type="caution">
    <text evidence="1">The sequence shown here is derived from an EMBL/GenBank/DDBJ whole genome shotgun (WGS) entry which is preliminary data.</text>
</comment>
<evidence type="ECO:0000313" key="2">
    <source>
        <dbReference type="Proteomes" id="UP001180489"/>
    </source>
</evidence>
<proteinExistence type="predicted"/>
<keyword evidence="2" id="KW-1185">Reference proteome</keyword>
<dbReference type="EMBL" id="JAVRFF010000023">
    <property type="protein sequence ID" value="MDT0474590.1"/>
    <property type="molecule type" value="Genomic_DNA"/>
</dbReference>
<evidence type="ECO:0000313" key="1">
    <source>
        <dbReference type="EMBL" id="MDT0474590.1"/>
    </source>
</evidence>
<name>A0ABU2UMT3_9ACTN</name>
<accession>A0ABU2UMT3</accession>
<dbReference type="Proteomes" id="UP001180489">
    <property type="component" value="Unassembled WGS sequence"/>
</dbReference>
<gene>
    <name evidence="1" type="ORF">RM863_20925</name>
</gene>
<dbReference type="RefSeq" id="WP_311636033.1">
    <property type="nucleotide sequence ID" value="NZ_JAVRFF010000023.1"/>
</dbReference>
<organism evidence="1 2">
    <name type="scientific">Streptomyces hintoniae</name>
    <dbReference type="NCBI Taxonomy" id="3075521"/>
    <lineage>
        <taxon>Bacteria</taxon>
        <taxon>Bacillati</taxon>
        <taxon>Actinomycetota</taxon>
        <taxon>Actinomycetes</taxon>
        <taxon>Kitasatosporales</taxon>
        <taxon>Streptomycetaceae</taxon>
        <taxon>Streptomyces</taxon>
    </lineage>
</organism>